<dbReference type="EMBL" id="CP000891">
    <property type="protein sequence ID" value="ABX49158.1"/>
    <property type="molecule type" value="Genomic_DNA"/>
</dbReference>
<dbReference type="Proteomes" id="UP000000770">
    <property type="component" value="Chromosome"/>
</dbReference>
<gene>
    <name evidence="7" type="ordered locus">Sbal195_1987</name>
</gene>
<proteinExistence type="predicted"/>
<dbReference type="AlphaFoldDB" id="A9KZQ6"/>
<keyword evidence="4" id="KW-0067">ATP-binding</keyword>
<dbReference type="PROSITE" id="PS51194">
    <property type="entry name" value="HELICASE_CTER"/>
    <property type="match status" value="1"/>
</dbReference>
<evidence type="ECO:0000256" key="1">
    <source>
        <dbReference type="ARBA" id="ARBA00022741"/>
    </source>
</evidence>
<dbReference type="InterPro" id="IPR014001">
    <property type="entry name" value="Helicase_ATP-bd"/>
</dbReference>
<dbReference type="GO" id="GO:0005524">
    <property type="term" value="F:ATP binding"/>
    <property type="evidence" value="ECO:0007669"/>
    <property type="project" value="UniProtKB-KW"/>
</dbReference>
<evidence type="ECO:0000259" key="6">
    <source>
        <dbReference type="PROSITE" id="PS51194"/>
    </source>
</evidence>
<name>A9KZQ6_SHEB9</name>
<dbReference type="HOGENOM" id="CLU_290657_0_0_6"/>
<dbReference type="PROSITE" id="PS51192">
    <property type="entry name" value="HELICASE_ATP_BIND_1"/>
    <property type="match status" value="1"/>
</dbReference>
<evidence type="ECO:0000256" key="2">
    <source>
        <dbReference type="ARBA" id="ARBA00022801"/>
    </source>
</evidence>
<dbReference type="InterPro" id="IPR027417">
    <property type="entry name" value="P-loop_NTPase"/>
</dbReference>
<evidence type="ECO:0000256" key="4">
    <source>
        <dbReference type="ARBA" id="ARBA00022840"/>
    </source>
</evidence>
<evidence type="ECO:0000313" key="8">
    <source>
        <dbReference type="Proteomes" id="UP000000770"/>
    </source>
</evidence>
<dbReference type="GO" id="GO:0003676">
    <property type="term" value="F:nucleic acid binding"/>
    <property type="evidence" value="ECO:0007669"/>
    <property type="project" value="InterPro"/>
</dbReference>
<evidence type="ECO:0000259" key="5">
    <source>
        <dbReference type="PROSITE" id="PS51192"/>
    </source>
</evidence>
<organism evidence="7 8">
    <name type="scientific">Shewanella baltica (strain OS195)</name>
    <dbReference type="NCBI Taxonomy" id="399599"/>
    <lineage>
        <taxon>Bacteria</taxon>
        <taxon>Pseudomonadati</taxon>
        <taxon>Pseudomonadota</taxon>
        <taxon>Gammaproteobacteria</taxon>
        <taxon>Alteromonadales</taxon>
        <taxon>Shewanellaceae</taxon>
        <taxon>Shewanella</taxon>
    </lineage>
</organism>
<dbReference type="Pfam" id="PF00270">
    <property type="entry name" value="DEAD"/>
    <property type="match status" value="1"/>
</dbReference>
<dbReference type="Gene3D" id="3.40.50.300">
    <property type="entry name" value="P-loop containing nucleotide triphosphate hydrolases"/>
    <property type="match status" value="2"/>
</dbReference>
<dbReference type="InterPro" id="IPR001650">
    <property type="entry name" value="Helicase_C-like"/>
</dbReference>
<keyword evidence="1" id="KW-0547">Nucleotide-binding</keyword>
<dbReference type="InterPro" id="IPR011545">
    <property type="entry name" value="DEAD/DEAH_box_helicase_dom"/>
</dbReference>
<dbReference type="KEGG" id="sbn:Sbal195_1987"/>
<dbReference type="InterPro" id="IPR050474">
    <property type="entry name" value="Hel308_SKI2-like"/>
</dbReference>
<dbReference type="SMART" id="SM00487">
    <property type="entry name" value="DEXDc"/>
    <property type="match status" value="1"/>
</dbReference>
<keyword evidence="2" id="KW-0378">Hydrolase</keyword>
<sequence length="1064" mass="119744">MRELLMKFENKSSKLFSITKSKAKMYEFGLDEEHHIHLAESPTKLLLMTIGIIGDLCREELSSKKDITLYEQRKGELRNVARYFDALIESKLQTKHDYYLSLLGTTSYYLADMPGSSSVLSKKLEQSRVLLTKSGVEFVLEYVINFHERPKIVIVDSDDVKFHLLNPEHLPFPDLPIFMQLFESLNRFFYPKAQVEFNEEEEKRHFSWIVDTILKYFFENGSDRELLLSQILAAVIKKRLNSSTKMLLPRYSGLDWSHWSSVSLKPTFIKEFWPAQKLLGDAGVFSGKSAVVQLPTSAGKTKSAELIIRSSFLSGRASVAVIVAPYRSLCREISTSLSAAFTNEDILVNQLNDVPQIDNFDVELLLQLFGQTDTNTTDFPTIIVATPEKLVYLLRHKPELSEVISLVIYDEGHQFDTGSRGVTYELLLTSLKLDLRVGTQHVLISAVLSNAESIGDWLYAGNGTIVNGAEFLSTERSIAFASWIGGRGQFHYVEPFDINKEEFFVPRVMESFDIPKKGRDLKQRVFPPRGDKTLVASYLGIKLSKHGSVAIFCGKKSSVIKICREIVQPLERIEQLQAPIEHSDHDEINKIGYLSELHLGGKSDVTKAIKLGVLPHSANIPNGLRISVEFAMENGLGRCVVCTSTLAQGVNLPLKYLVVSGLFQDKNKLISTRDFHNLLGRAGRAGKHTEGSIIFADTELFDQHRILKSKHWSQMNDLLDPSNSEGCLSSLLSLAQPLSGKDYYITPMDFLKQPDNYQKRCIELISEGEDYSGLLKQMKQRIGYLESLESFLLANLSTDEMLDGEALTELYSGTFAFSLASDEEKEYLAQVFRVVANRVKQVKPEKRSHYGKALLGIQELNYLEKWLSENLTVFGEESSVIDMLELLWPVIDNLAMNNSLGKLIGKDASLSIAKLWCSGVSYHEILLQSDMFGYKYKAGSKQWKLKTENITDICDNSLGYEVMLVVGASADLLENLFGNPLFTAVVRQLQLSLRIGVSDRLAIELFSLGLADRVVASTISEMLRSSGVVIKESGKKIITTHRQIIESELRKYPSVFIESLYGNI</sequence>
<feature type="domain" description="Helicase C-terminal" evidence="6">
    <location>
        <begin position="533"/>
        <end position="723"/>
    </location>
</feature>
<reference evidence="7 8" key="1">
    <citation type="submission" date="2007-11" db="EMBL/GenBank/DDBJ databases">
        <title>Complete sequence of chromosome of Shewanella baltica OS195.</title>
        <authorList>
            <consortium name="US DOE Joint Genome Institute"/>
            <person name="Copeland A."/>
            <person name="Lucas S."/>
            <person name="Lapidus A."/>
            <person name="Barry K."/>
            <person name="Glavina del Rio T."/>
            <person name="Dalin E."/>
            <person name="Tice H."/>
            <person name="Pitluck S."/>
            <person name="Chain P."/>
            <person name="Malfatti S."/>
            <person name="Shin M."/>
            <person name="Vergez L."/>
            <person name="Schmutz J."/>
            <person name="Larimer F."/>
            <person name="Land M."/>
            <person name="Hauser L."/>
            <person name="Kyrpides N."/>
            <person name="Kim E."/>
            <person name="Brettar I."/>
            <person name="Rodrigues J."/>
            <person name="Konstantinidis K."/>
            <person name="Klappenbach J."/>
            <person name="Hofle M."/>
            <person name="Tiedje J."/>
            <person name="Richardson P."/>
        </authorList>
    </citation>
    <scope>NUCLEOTIDE SEQUENCE [LARGE SCALE GENOMIC DNA]</scope>
    <source>
        <strain evidence="7 8">OS195</strain>
    </source>
</reference>
<evidence type="ECO:0000313" key="7">
    <source>
        <dbReference type="EMBL" id="ABX49158.1"/>
    </source>
</evidence>
<dbReference type="SUPFAM" id="SSF52540">
    <property type="entry name" value="P-loop containing nucleoside triphosphate hydrolases"/>
    <property type="match status" value="1"/>
</dbReference>
<dbReference type="PANTHER" id="PTHR47961:SF6">
    <property type="entry name" value="DNA-DIRECTED DNA POLYMERASE"/>
    <property type="match status" value="1"/>
</dbReference>
<evidence type="ECO:0000256" key="3">
    <source>
        <dbReference type="ARBA" id="ARBA00022806"/>
    </source>
</evidence>
<accession>A9KZQ6</accession>
<keyword evidence="3 7" id="KW-0347">Helicase</keyword>
<feature type="domain" description="Helicase ATP-binding" evidence="5">
    <location>
        <begin position="281"/>
        <end position="466"/>
    </location>
</feature>
<dbReference type="GO" id="GO:0004386">
    <property type="term" value="F:helicase activity"/>
    <property type="evidence" value="ECO:0007669"/>
    <property type="project" value="UniProtKB-KW"/>
</dbReference>
<dbReference type="GO" id="GO:0016787">
    <property type="term" value="F:hydrolase activity"/>
    <property type="evidence" value="ECO:0007669"/>
    <property type="project" value="UniProtKB-KW"/>
</dbReference>
<dbReference type="SMART" id="SM00490">
    <property type="entry name" value="HELICc"/>
    <property type="match status" value="1"/>
</dbReference>
<dbReference type="PANTHER" id="PTHR47961">
    <property type="entry name" value="DNA POLYMERASE THETA, PUTATIVE (AFU_ORTHOLOGUE AFUA_1G05260)-RELATED"/>
    <property type="match status" value="1"/>
</dbReference>
<protein>
    <submittedName>
        <fullName evidence="7">DEAD/DEAH box helicase domain protein</fullName>
    </submittedName>
</protein>